<evidence type="ECO:0000313" key="2">
    <source>
        <dbReference type="EMBL" id="TQM46201.1"/>
    </source>
</evidence>
<dbReference type="AlphaFoldDB" id="A0A543GJD9"/>
<evidence type="ECO:0000313" key="3">
    <source>
        <dbReference type="Proteomes" id="UP000319818"/>
    </source>
</evidence>
<dbReference type="Proteomes" id="UP000319818">
    <property type="component" value="Unassembled WGS sequence"/>
</dbReference>
<dbReference type="OrthoDB" id="9777090at2"/>
<sequence>MGTALRVGAAVVVLAVVVVALAWVFQRRLVYLPFGAPDAPAATYLDGGRDVVLHTDDGLDLTAWWAPATGPPRDRTVLVAPGNGGSRVLRVPLARALAAEGFDVLLLEYRGYGGNPGSPTEEGLAADVGAAYRYLVEERGVAPERLVLFGESLGGAPLTRLATERPVRALVLRSPFTSLADVGARAYPFLPVRALLRDRFPLLDQVRSVRVPVAVLAGGADEIVPVEQSQAVADAAGASYVEVPGARHNDTALVSGPAVVDAVVAVGS</sequence>
<proteinExistence type="predicted"/>
<comment type="caution">
    <text evidence="2">The sequence shown here is derived from an EMBL/GenBank/DDBJ whole genome shotgun (WGS) entry which is preliminary data.</text>
</comment>
<gene>
    <name evidence="2" type="ORF">FB388_3608</name>
</gene>
<accession>A0A543GJD9</accession>
<dbReference type="Pfam" id="PF00561">
    <property type="entry name" value="Abhydrolase_1"/>
    <property type="match status" value="1"/>
</dbReference>
<dbReference type="Gene3D" id="3.40.50.1820">
    <property type="entry name" value="alpha/beta hydrolase"/>
    <property type="match status" value="1"/>
</dbReference>
<protein>
    <recommendedName>
        <fullName evidence="1">AB hydrolase-1 domain-containing protein</fullName>
    </recommendedName>
</protein>
<dbReference type="InterPro" id="IPR000073">
    <property type="entry name" value="AB_hydrolase_1"/>
</dbReference>
<dbReference type="InterPro" id="IPR029058">
    <property type="entry name" value="AB_hydrolase_fold"/>
</dbReference>
<dbReference type="RefSeq" id="WP_142102329.1">
    <property type="nucleotide sequence ID" value="NZ_VFPH01000001.1"/>
</dbReference>
<organism evidence="2 3">
    <name type="scientific">Pseudonocardia cypriaca</name>
    <dbReference type="NCBI Taxonomy" id="882449"/>
    <lineage>
        <taxon>Bacteria</taxon>
        <taxon>Bacillati</taxon>
        <taxon>Actinomycetota</taxon>
        <taxon>Actinomycetes</taxon>
        <taxon>Pseudonocardiales</taxon>
        <taxon>Pseudonocardiaceae</taxon>
        <taxon>Pseudonocardia</taxon>
    </lineage>
</organism>
<dbReference type="EMBL" id="VFPH01000001">
    <property type="protein sequence ID" value="TQM46201.1"/>
    <property type="molecule type" value="Genomic_DNA"/>
</dbReference>
<name>A0A543GJD9_9PSEU</name>
<dbReference type="PANTHER" id="PTHR12277:SF79">
    <property type="entry name" value="XAA-PRO DIPEPTIDYL-PEPTIDASE-RELATED"/>
    <property type="match status" value="1"/>
</dbReference>
<dbReference type="GO" id="GO:0003824">
    <property type="term" value="F:catalytic activity"/>
    <property type="evidence" value="ECO:0007669"/>
    <property type="project" value="UniProtKB-ARBA"/>
</dbReference>
<evidence type="ECO:0000259" key="1">
    <source>
        <dbReference type="Pfam" id="PF00561"/>
    </source>
</evidence>
<feature type="domain" description="AB hydrolase-1" evidence="1">
    <location>
        <begin position="76"/>
        <end position="185"/>
    </location>
</feature>
<dbReference type="PANTHER" id="PTHR12277">
    <property type="entry name" value="ALPHA/BETA HYDROLASE DOMAIN-CONTAINING PROTEIN"/>
    <property type="match status" value="1"/>
</dbReference>
<dbReference type="SUPFAM" id="SSF53474">
    <property type="entry name" value="alpha/beta-Hydrolases"/>
    <property type="match status" value="1"/>
</dbReference>
<reference evidence="2 3" key="1">
    <citation type="submission" date="2019-06" db="EMBL/GenBank/DDBJ databases">
        <title>Sequencing the genomes of 1000 actinobacteria strains.</title>
        <authorList>
            <person name="Klenk H.-P."/>
        </authorList>
    </citation>
    <scope>NUCLEOTIDE SEQUENCE [LARGE SCALE GENOMIC DNA]</scope>
    <source>
        <strain evidence="2 3">DSM 45511</strain>
    </source>
</reference>
<keyword evidence="3" id="KW-1185">Reference proteome</keyword>